<dbReference type="OrthoDB" id="10384742at2759"/>
<gene>
    <name evidence="1" type="ORF">MGAL_10B072882</name>
</gene>
<protein>
    <submittedName>
        <fullName evidence="1">Uncharacterized protein</fullName>
    </submittedName>
</protein>
<proteinExistence type="predicted"/>
<keyword evidence="2" id="KW-1185">Reference proteome</keyword>
<comment type="caution">
    <text evidence="1">The sequence shown here is derived from an EMBL/GenBank/DDBJ whole genome shotgun (WGS) entry which is preliminary data.</text>
</comment>
<name>A0A8B6D078_MYTGA</name>
<dbReference type="Proteomes" id="UP000596742">
    <property type="component" value="Unassembled WGS sequence"/>
</dbReference>
<evidence type="ECO:0000313" key="1">
    <source>
        <dbReference type="EMBL" id="VDI11846.1"/>
    </source>
</evidence>
<reference evidence="1" key="1">
    <citation type="submission" date="2018-11" db="EMBL/GenBank/DDBJ databases">
        <authorList>
            <person name="Alioto T."/>
            <person name="Alioto T."/>
        </authorList>
    </citation>
    <scope>NUCLEOTIDE SEQUENCE</scope>
</reference>
<sequence length="219" mass="25521">QNKSPTNEESHKHDKSVIILRAEFHHAFDDDSGTRRDTKIVSCSGDHVHKSCPLTNRPTEEPIRRPKPDEQLLKVTRYKRLEDAKAKVLYKTYIKVNQILTDENEADENEPLELRRVQTTKANSTDQVKMSSTDLVELLLGTENPEVKSFKKYRRLTNQHPLEKLFRDSYDKAKAIIGFKVLAKHTQMKRNQAPAVQHLQKQTELLLDNWNISTEHLRF</sequence>
<organism evidence="1 2">
    <name type="scientific">Mytilus galloprovincialis</name>
    <name type="common">Mediterranean mussel</name>
    <dbReference type="NCBI Taxonomy" id="29158"/>
    <lineage>
        <taxon>Eukaryota</taxon>
        <taxon>Metazoa</taxon>
        <taxon>Spiralia</taxon>
        <taxon>Lophotrochozoa</taxon>
        <taxon>Mollusca</taxon>
        <taxon>Bivalvia</taxon>
        <taxon>Autobranchia</taxon>
        <taxon>Pteriomorphia</taxon>
        <taxon>Mytilida</taxon>
        <taxon>Mytiloidea</taxon>
        <taxon>Mytilidae</taxon>
        <taxon>Mytilinae</taxon>
        <taxon>Mytilus</taxon>
    </lineage>
</organism>
<feature type="non-terminal residue" evidence="1">
    <location>
        <position position="219"/>
    </location>
</feature>
<dbReference type="EMBL" id="UYJE01002554">
    <property type="protein sequence ID" value="VDI11846.1"/>
    <property type="molecule type" value="Genomic_DNA"/>
</dbReference>
<dbReference type="AlphaFoldDB" id="A0A8B6D078"/>
<evidence type="ECO:0000313" key="2">
    <source>
        <dbReference type="Proteomes" id="UP000596742"/>
    </source>
</evidence>
<accession>A0A8B6D078</accession>